<comment type="caution">
    <text evidence="2">The sequence shown here is derived from an EMBL/GenBank/DDBJ whole genome shotgun (WGS) entry which is preliminary data.</text>
</comment>
<dbReference type="Pfam" id="PF04260">
    <property type="entry name" value="DUF436"/>
    <property type="match status" value="1"/>
</dbReference>
<evidence type="ECO:0000256" key="1">
    <source>
        <dbReference type="HAMAP-Rule" id="MF_00800"/>
    </source>
</evidence>
<dbReference type="InterPro" id="IPR028345">
    <property type="entry name" value="Antibiotic_NAT-like"/>
</dbReference>
<organism evidence="2 3">
    <name type="scientific">Jeotgalicoccus nanhaiensis</name>
    <dbReference type="NCBI Taxonomy" id="568603"/>
    <lineage>
        <taxon>Bacteria</taxon>
        <taxon>Bacillati</taxon>
        <taxon>Bacillota</taxon>
        <taxon>Bacilli</taxon>
        <taxon>Bacillales</taxon>
        <taxon>Staphylococcaceae</taxon>
        <taxon>Jeotgalicoccus</taxon>
    </lineage>
</organism>
<proteinExistence type="inferred from homology"/>
<dbReference type="InterPro" id="IPR006340">
    <property type="entry name" value="DUF436"/>
</dbReference>
<dbReference type="NCBIfam" id="TIGR01440">
    <property type="entry name" value="TIGR01440 family protein"/>
    <property type="match status" value="1"/>
</dbReference>
<protein>
    <recommendedName>
        <fullName evidence="1">UPF0340 protein IR135_11180</fullName>
    </recommendedName>
</protein>
<sequence>MKDAFVKLKNDLQALTDDLYKADFFTPEKVLVIGCSTSETIGEHIGKSSSDEAADVIFKHFFEIANKENMHLLFQGCEHINRSLTTSRHTMEALKLEEVTVVPHKEAGGSLSELAYKELSDAVVVESVTADRGIDIGQTLIGMHLKRVAIPVRTSVKKVGEAVVTIATTRPKLVGGPRAHYK</sequence>
<reference evidence="2 3" key="1">
    <citation type="submission" date="2020-10" db="EMBL/GenBank/DDBJ databases">
        <title>Mouse Oral microbiota.</title>
        <authorList>
            <person name="Joseph S."/>
            <person name="Aduse-Opoku J."/>
        </authorList>
    </citation>
    <scope>NUCLEOTIDE SEQUENCE [LARGE SCALE GENOMIC DNA]</scope>
    <source>
        <strain evidence="2 3">19428wE5_W307</strain>
    </source>
</reference>
<gene>
    <name evidence="2" type="ORF">IR135_11180</name>
</gene>
<dbReference type="EMBL" id="JADGLW010000011">
    <property type="protein sequence ID" value="MBF0754789.1"/>
    <property type="molecule type" value="Genomic_DNA"/>
</dbReference>
<dbReference type="SUPFAM" id="SSF110710">
    <property type="entry name" value="TTHA0583/YokD-like"/>
    <property type="match status" value="1"/>
</dbReference>
<dbReference type="RefSeq" id="WP_135099399.1">
    <property type="nucleotide sequence ID" value="NZ_JADGLW010000011.1"/>
</dbReference>
<name>A0ABR9Y0N5_9STAP</name>
<keyword evidence="3" id="KW-1185">Reference proteome</keyword>
<evidence type="ECO:0000313" key="2">
    <source>
        <dbReference type="EMBL" id="MBF0754789.1"/>
    </source>
</evidence>
<evidence type="ECO:0000313" key="3">
    <source>
        <dbReference type="Proteomes" id="UP000647980"/>
    </source>
</evidence>
<dbReference type="PIRSF" id="PIRSF007510">
    <property type="entry name" value="UCP007510"/>
    <property type="match status" value="1"/>
</dbReference>
<comment type="similarity">
    <text evidence="1">Belongs to the UPF0340 family.</text>
</comment>
<dbReference type="Proteomes" id="UP000647980">
    <property type="component" value="Unassembled WGS sequence"/>
</dbReference>
<dbReference type="HAMAP" id="MF_00800">
    <property type="entry name" value="UPF0340"/>
    <property type="match status" value="1"/>
</dbReference>
<accession>A0ABR9Y0N5</accession>
<dbReference type="Gene3D" id="3.40.50.10360">
    <property type="entry name" value="Hypothetical protein TT1679"/>
    <property type="match status" value="1"/>
</dbReference>